<proteinExistence type="predicted"/>
<evidence type="ECO:0000313" key="3">
    <source>
        <dbReference type="Proteomes" id="UP000824223"/>
    </source>
</evidence>
<dbReference type="InterPro" id="IPR003607">
    <property type="entry name" value="HD/PDEase_dom"/>
</dbReference>
<comment type="caution">
    <text evidence="2">The sequence shown here is derived from an EMBL/GenBank/DDBJ whole genome shotgun (WGS) entry which is preliminary data.</text>
</comment>
<evidence type="ECO:0000313" key="2">
    <source>
        <dbReference type="EMBL" id="HJA06263.1"/>
    </source>
</evidence>
<dbReference type="PANTHER" id="PTHR46246:SF1">
    <property type="entry name" value="GUANOSINE-3',5'-BIS(DIPHOSPHATE) 3'-PYROPHOSPHOHYDROLASE MESH1"/>
    <property type="match status" value="1"/>
</dbReference>
<dbReference type="AlphaFoldDB" id="A0A9D2H805"/>
<gene>
    <name evidence="2" type="ORF">H9798_03825</name>
</gene>
<evidence type="ECO:0000259" key="1">
    <source>
        <dbReference type="PROSITE" id="PS51831"/>
    </source>
</evidence>
<sequence length="191" mass="21838">MIDDAIEFATKAHEGQFRKGTRRPYIVHPIEVADIVATMTKDEEVICAAVLHDTIEDCRGITKDILKLRFGSRVADIVMQESEDKSCTWEERKGATISRLKNAPVEVQMIGLADKLSNMRDIDRDYPVAGDALWTRFRMQSKEALAWYYKSIRDVLEERFKGVPAYEEYCVLIHKNFGPGPAHMGWQETGK</sequence>
<feature type="domain" description="HD" evidence="1">
    <location>
        <begin position="25"/>
        <end position="119"/>
    </location>
</feature>
<protein>
    <submittedName>
        <fullName evidence="2">HD domain-containing protein</fullName>
    </submittedName>
</protein>
<reference evidence="2" key="1">
    <citation type="journal article" date="2021" name="PeerJ">
        <title>Extensive microbial diversity within the chicken gut microbiome revealed by metagenomics and culture.</title>
        <authorList>
            <person name="Gilroy R."/>
            <person name="Ravi A."/>
            <person name="Getino M."/>
            <person name="Pursley I."/>
            <person name="Horton D.L."/>
            <person name="Alikhan N.F."/>
            <person name="Baker D."/>
            <person name="Gharbi K."/>
            <person name="Hall N."/>
            <person name="Watson M."/>
            <person name="Adriaenssens E.M."/>
            <person name="Foster-Nyarko E."/>
            <person name="Jarju S."/>
            <person name="Secka A."/>
            <person name="Antonio M."/>
            <person name="Oren A."/>
            <person name="Chaudhuri R.R."/>
            <person name="La Ragione R."/>
            <person name="Hildebrand F."/>
            <person name="Pallen M.J."/>
        </authorList>
    </citation>
    <scope>NUCLEOTIDE SEQUENCE</scope>
    <source>
        <strain evidence="2">ChiSjej2B20-11307</strain>
    </source>
</reference>
<organism evidence="2 3">
    <name type="scientific">Candidatus Mediterraneibacter pullicola</name>
    <dbReference type="NCBI Taxonomy" id="2838682"/>
    <lineage>
        <taxon>Bacteria</taxon>
        <taxon>Bacillati</taxon>
        <taxon>Bacillota</taxon>
        <taxon>Clostridia</taxon>
        <taxon>Lachnospirales</taxon>
        <taxon>Lachnospiraceae</taxon>
        <taxon>Mediterraneibacter</taxon>
    </lineage>
</organism>
<dbReference type="SMART" id="SM00471">
    <property type="entry name" value="HDc"/>
    <property type="match status" value="1"/>
</dbReference>
<dbReference type="PROSITE" id="PS51831">
    <property type="entry name" value="HD"/>
    <property type="match status" value="1"/>
</dbReference>
<dbReference type="PANTHER" id="PTHR46246">
    <property type="entry name" value="GUANOSINE-3',5'-BIS(DIPHOSPHATE) 3'-PYROPHOSPHOHYDROLASE MESH1"/>
    <property type="match status" value="1"/>
</dbReference>
<accession>A0A9D2H805</accession>
<dbReference type="InterPro" id="IPR006674">
    <property type="entry name" value="HD_domain"/>
</dbReference>
<dbReference type="EMBL" id="DXAK01000016">
    <property type="protein sequence ID" value="HJA06263.1"/>
    <property type="molecule type" value="Genomic_DNA"/>
</dbReference>
<dbReference type="InterPro" id="IPR052194">
    <property type="entry name" value="MESH1"/>
</dbReference>
<name>A0A9D2H805_9FIRM</name>
<reference evidence="2" key="2">
    <citation type="submission" date="2021-04" db="EMBL/GenBank/DDBJ databases">
        <authorList>
            <person name="Gilroy R."/>
        </authorList>
    </citation>
    <scope>NUCLEOTIDE SEQUENCE</scope>
    <source>
        <strain evidence="2">ChiSjej2B20-11307</strain>
    </source>
</reference>
<dbReference type="GO" id="GO:0008893">
    <property type="term" value="F:guanosine-3',5'-bis(diphosphate) 3'-diphosphatase activity"/>
    <property type="evidence" value="ECO:0007669"/>
    <property type="project" value="TreeGrafter"/>
</dbReference>
<dbReference type="SUPFAM" id="SSF109604">
    <property type="entry name" value="HD-domain/PDEase-like"/>
    <property type="match status" value="1"/>
</dbReference>
<dbReference type="Gene3D" id="1.10.3210.10">
    <property type="entry name" value="Hypothetical protein af1432"/>
    <property type="match status" value="1"/>
</dbReference>
<dbReference type="Pfam" id="PF13328">
    <property type="entry name" value="HD_4"/>
    <property type="match status" value="1"/>
</dbReference>
<dbReference type="Proteomes" id="UP000824223">
    <property type="component" value="Unassembled WGS sequence"/>
</dbReference>